<feature type="region of interest" description="Disordered" evidence="1">
    <location>
        <begin position="57"/>
        <end position="84"/>
    </location>
</feature>
<accession>A0AAU8EU12</accession>
<dbReference type="InterPro" id="IPR046151">
    <property type="entry name" value="DUF6153"/>
</dbReference>
<gene>
    <name evidence="2" type="ORF">ABRP34_09125</name>
</gene>
<proteinExistence type="predicted"/>
<dbReference type="EMBL" id="CP159279">
    <property type="protein sequence ID" value="XCH13118.1"/>
    <property type="molecule type" value="Genomic_DNA"/>
</dbReference>
<dbReference type="Pfam" id="PF19650">
    <property type="entry name" value="DUF6153"/>
    <property type="match status" value="1"/>
</dbReference>
<reference evidence="2" key="1">
    <citation type="submission" date="2024-06" db="EMBL/GenBank/DDBJ databases">
        <title>Biodegradation of dimethachlon by Arthrobacter sp. K5: mechanistic insights and ecological implications.</title>
        <authorList>
            <person name="Hu S."/>
            <person name="Lu P."/>
        </authorList>
    </citation>
    <scope>NUCLEOTIDE SEQUENCE</scope>
    <source>
        <strain evidence="2">K5</strain>
    </source>
</reference>
<sequence>MPAARSIALMFLRRAGLFSLVLALIAGIFGMHVMNGHHIMHRPASALTVAGHSHPAGAAAHGVTADTAHGPSGEQISAGPGCPDGDCSGTQAMTVSCTPSGKTSTLTVPVPETAAVGASPVRAGPAGQVSGRSAYTPDTPSPCELSISRT</sequence>
<dbReference type="AlphaFoldDB" id="A0AAU8EU12"/>
<feature type="region of interest" description="Disordered" evidence="1">
    <location>
        <begin position="116"/>
        <end position="150"/>
    </location>
</feature>
<dbReference type="RefSeq" id="WP_353712982.1">
    <property type="nucleotide sequence ID" value="NZ_CP159279.1"/>
</dbReference>
<evidence type="ECO:0000256" key="1">
    <source>
        <dbReference type="SAM" id="MobiDB-lite"/>
    </source>
</evidence>
<evidence type="ECO:0000313" key="2">
    <source>
        <dbReference type="EMBL" id="XCH13118.1"/>
    </source>
</evidence>
<protein>
    <submittedName>
        <fullName evidence="2">DUF6153 family protein</fullName>
    </submittedName>
</protein>
<name>A0AAU8EU12_9MICC</name>
<organism evidence="2">
    <name type="scientific">Arthrobacter sp. K5</name>
    <dbReference type="NCBI Taxonomy" id="2839623"/>
    <lineage>
        <taxon>Bacteria</taxon>
        <taxon>Bacillati</taxon>
        <taxon>Actinomycetota</taxon>
        <taxon>Actinomycetes</taxon>
        <taxon>Micrococcales</taxon>
        <taxon>Micrococcaceae</taxon>
        <taxon>Arthrobacter</taxon>
    </lineage>
</organism>